<dbReference type="InterPro" id="IPR030959">
    <property type="entry name" value="GWxTD_dom"/>
</dbReference>
<proteinExistence type="predicted"/>
<dbReference type="EMBL" id="FRAA01000002">
    <property type="protein sequence ID" value="SHJ96524.1"/>
    <property type="molecule type" value="Genomic_DNA"/>
</dbReference>
<evidence type="ECO:0000313" key="2">
    <source>
        <dbReference type="EMBL" id="SHJ96524.1"/>
    </source>
</evidence>
<dbReference type="Pfam" id="PF20094">
    <property type="entry name" value="GWxTD_dom"/>
    <property type="match status" value="1"/>
</dbReference>
<reference evidence="3" key="1">
    <citation type="submission" date="2016-11" db="EMBL/GenBank/DDBJ databases">
        <authorList>
            <person name="Varghese N."/>
            <person name="Submissions S."/>
        </authorList>
    </citation>
    <scope>NUCLEOTIDE SEQUENCE [LARGE SCALE GENOMIC DNA]</scope>
    <source>
        <strain evidence="3">DSM 26134</strain>
    </source>
</reference>
<dbReference type="NCBIfam" id="TIGR04514">
    <property type="entry name" value="GWxTD_dom"/>
    <property type="match status" value="1"/>
</dbReference>
<feature type="domain" description="GWxTD" evidence="1">
    <location>
        <begin position="225"/>
        <end position="393"/>
    </location>
</feature>
<dbReference type="AlphaFoldDB" id="A0A1M6NLP5"/>
<evidence type="ECO:0000313" key="3">
    <source>
        <dbReference type="Proteomes" id="UP000184474"/>
    </source>
</evidence>
<accession>A0A1M6NLP5</accession>
<evidence type="ECO:0000259" key="1">
    <source>
        <dbReference type="Pfam" id="PF20094"/>
    </source>
</evidence>
<name>A0A1M6NLP5_REIAG</name>
<gene>
    <name evidence="2" type="ORF">SAMN04488028_102305</name>
</gene>
<dbReference type="STRING" id="156994.SAMN04488028_102305"/>
<sequence length="396" mass="46285">MPWNKTLLITLCLYCLCFQVKSIDLSKLDFSQNYKKNGVRLNYSLSQSDTTYRLLLSIDYTRYSSTDQIENLTLLSQEKFSSSKDQKVTPSYQNTKRLVPGEHFEFRFSVPNEHNYLVIQFNYQNTTYYYDIAVNESLAFPLATFSCMRLEDSAIGPLFYLGDSVHLSSLGVVDQTYYLYQYTTPFKHALPPMVTSNFDTTNQILDIQKSAIPQNAFKLDTIKSLYFIQTDTTTNTGTMCMSQSSSYPKLTQIEEVIAPLVYISTSEEYQTMLEAEDPKAAFEDFWLKIIPAKNMAAGTIKAFYRNVQDANELFTSYKEGWKMDRGMIYLIFGPPERVEREEDKEIWKYSRYEGEIKFTFVKQINLFTQFHYVLEREKSYSGIWFSEIKKWRQGNI</sequence>
<protein>
    <submittedName>
        <fullName evidence="2">GWxTD domain-containing protein</fullName>
    </submittedName>
</protein>
<keyword evidence="3" id="KW-1185">Reference proteome</keyword>
<organism evidence="2 3">
    <name type="scientific">Reichenbachiella agariperforans</name>
    <dbReference type="NCBI Taxonomy" id="156994"/>
    <lineage>
        <taxon>Bacteria</taxon>
        <taxon>Pseudomonadati</taxon>
        <taxon>Bacteroidota</taxon>
        <taxon>Cytophagia</taxon>
        <taxon>Cytophagales</taxon>
        <taxon>Reichenbachiellaceae</taxon>
        <taxon>Reichenbachiella</taxon>
    </lineage>
</organism>
<dbReference type="RefSeq" id="WP_073121209.1">
    <property type="nucleotide sequence ID" value="NZ_FRAA01000002.1"/>
</dbReference>
<dbReference type="Proteomes" id="UP000184474">
    <property type="component" value="Unassembled WGS sequence"/>
</dbReference>